<evidence type="ECO:0000313" key="2">
    <source>
        <dbReference type="EMBL" id="AKU90153.1"/>
    </source>
</evidence>
<keyword evidence="1" id="KW-1133">Transmembrane helix</keyword>
<proteinExistence type="predicted"/>
<dbReference type="InterPro" id="IPR054188">
    <property type="entry name" value="DUF6893"/>
</dbReference>
<protein>
    <submittedName>
        <fullName evidence="2">Uncharacterized protein</fullName>
    </submittedName>
</protein>
<evidence type="ECO:0000313" key="3">
    <source>
        <dbReference type="Proteomes" id="UP000055590"/>
    </source>
</evidence>
<sequence length="50" mass="5828">MTKSIEWPTLRRRNHSHPELWIGLGASLAAVVALLWVAPEARRYARMRQM</sequence>
<gene>
    <name evidence="2" type="ORF">AKJ08_0540</name>
</gene>
<dbReference type="STRING" id="1391653.AKJ08_0540"/>
<reference evidence="2 3" key="1">
    <citation type="submission" date="2015-08" db="EMBL/GenBank/DDBJ databases">
        <authorList>
            <person name="Babu N.S."/>
            <person name="Beckwith C.J."/>
            <person name="Beseler K.G."/>
            <person name="Brison A."/>
            <person name="Carone J.V."/>
            <person name="Caskin T.P."/>
            <person name="Diamond M."/>
            <person name="Durham M.E."/>
            <person name="Foxe J.M."/>
            <person name="Go M."/>
            <person name="Henderson B.A."/>
            <person name="Jones I.B."/>
            <person name="McGettigan J.A."/>
            <person name="Micheletti S.J."/>
            <person name="Nasrallah M.E."/>
            <person name="Ortiz D."/>
            <person name="Piller C.R."/>
            <person name="Privatt S.R."/>
            <person name="Schneider S.L."/>
            <person name="Sharp S."/>
            <person name="Smith T.C."/>
            <person name="Stanton J.D."/>
            <person name="Ullery H.E."/>
            <person name="Wilson R.J."/>
            <person name="Serrano M.G."/>
            <person name="Buck G."/>
            <person name="Lee V."/>
            <person name="Wang Y."/>
            <person name="Carvalho R."/>
            <person name="Voegtly L."/>
            <person name="Shi R."/>
            <person name="Duckworth R."/>
            <person name="Johnson A."/>
            <person name="Loviza R."/>
            <person name="Walstead R."/>
            <person name="Shah Z."/>
            <person name="Kiflezghi M."/>
            <person name="Wade K."/>
            <person name="Ball S.L."/>
            <person name="Bradley K.W."/>
            <person name="Asai D.J."/>
            <person name="Bowman C.A."/>
            <person name="Russell D.A."/>
            <person name="Pope W.H."/>
            <person name="Jacobs-Sera D."/>
            <person name="Hendrix R.W."/>
            <person name="Hatfull G.F."/>
        </authorList>
    </citation>
    <scope>NUCLEOTIDE SEQUENCE [LARGE SCALE GENOMIC DNA]</scope>
    <source>
        <strain evidence="2 3">DSM 27710</strain>
    </source>
</reference>
<keyword evidence="3" id="KW-1185">Reference proteome</keyword>
<dbReference type="AlphaFoldDB" id="A0A0K1P9D8"/>
<organism evidence="2 3">
    <name type="scientific">Vulgatibacter incomptus</name>
    <dbReference type="NCBI Taxonomy" id="1391653"/>
    <lineage>
        <taxon>Bacteria</taxon>
        <taxon>Pseudomonadati</taxon>
        <taxon>Myxococcota</taxon>
        <taxon>Myxococcia</taxon>
        <taxon>Myxococcales</taxon>
        <taxon>Cystobacterineae</taxon>
        <taxon>Vulgatibacteraceae</taxon>
        <taxon>Vulgatibacter</taxon>
    </lineage>
</organism>
<name>A0A0K1P9D8_9BACT</name>
<keyword evidence="1" id="KW-0812">Transmembrane</keyword>
<dbReference type="Pfam" id="PF21833">
    <property type="entry name" value="DUF6893"/>
    <property type="match status" value="1"/>
</dbReference>
<evidence type="ECO:0000256" key="1">
    <source>
        <dbReference type="SAM" id="Phobius"/>
    </source>
</evidence>
<dbReference type="KEGG" id="vin:AKJ08_0540"/>
<dbReference type="EMBL" id="CP012332">
    <property type="protein sequence ID" value="AKU90153.1"/>
    <property type="molecule type" value="Genomic_DNA"/>
</dbReference>
<feature type="transmembrane region" description="Helical" evidence="1">
    <location>
        <begin position="20"/>
        <end position="38"/>
    </location>
</feature>
<dbReference type="RefSeq" id="WP_157370436.1">
    <property type="nucleotide sequence ID" value="NZ_CP012332.1"/>
</dbReference>
<dbReference type="Proteomes" id="UP000055590">
    <property type="component" value="Chromosome"/>
</dbReference>
<accession>A0A0K1P9D8</accession>
<keyword evidence="1" id="KW-0472">Membrane</keyword>